<accession>A0AAE1Y489</accession>
<dbReference type="AlphaFoldDB" id="A0AAE1Y489"/>
<dbReference type="EMBL" id="JACGWO010000007">
    <property type="protein sequence ID" value="KAK4422773.1"/>
    <property type="molecule type" value="Genomic_DNA"/>
</dbReference>
<gene>
    <name evidence="1" type="ORF">Salat_1859800</name>
</gene>
<dbReference type="Proteomes" id="UP001293254">
    <property type="component" value="Unassembled WGS sequence"/>
</dbReference>
<proteinExistence type="predicted"/>
<sequence length="186" mass="20688">MLIGVGETYAQYSHLQIIAVFVPSAIRRVLPQLLSLANLRSANLCIKGCQGRIFEVQSDDRSHSLHPGPRLPTPTPCNVLLDPKRQVTQRNQGGSPYTVPVRRGEGSCRQSFNVCRIGTVLCTTIKFPCHIVPSSVCCRLPIPADHEKVTRIDSGQRCAIIPPHPQLAITLRICLYHAHEVLRWPM</sequence>
<protein>
    <submittedName>
        <fullName evidence="1">Uncharacterized protein</fullName>
    </submittedName>
</protein>
<keyword evidence="2" id="KW-1185">Reference proteome</keyword>
<name>A0AAE1Y489_9LAMI</name>
<evidence type="ECO:0000313" key="2">
    <source>
        <dbReference type="Proteomes" id="UP001293254"/>
    </source>
</evidence>
<reference evidence="1" key="1">
    <citation type="submission" date="2020-06" db="EMBL/GenBank/DDBJ databases">
        <authorList>
            <person name="Li T."/>
            <person name="Hu X."/>
            <person name="Zhang T."/>
            <person name="Song X."/>
            <person name="Zhang H."/>
            <person name="Dai N."/>
            <person name="Sheng W."/>
            <person name="Hou X."/>
            <person name="Wei L."/>
        </authorList>
    </citation>
    <scope>NUCLEOTIDE SEQUENCE</scope>
    <source>
        <strain evidence="1">3651</strain>
        <tissue evidence="1">Leaf</tissue>
    </source>
</reference>
<reference evidence="1" key="2">
    <citation type="journal article" date="2024" name="Plant">
        <title>Genomic evolution and insights into agronomic trait innovations of Sesamum species.</title>
        <authorList>
            <person name="Miao H."/>
            <person name="Wang L."/>
            <person name="Qu L."/>
            <person name="Liu H."/>
            <person name="Sun Y."/>
            <person name="Le M."/>
            <person name="Wang Q."/>
            <person name="Wei S."/>
            <person name="Zheng Y."/>
            <person name="Lin W."/>
            <person name="Duan Y."/>
            <person name="Cao H."/>
            <person name="Xiong S."/>
            <person name="Wang X."/>
            <person name="Wei L."/>
            <person name="Li C."/>
            <person name="Ma Q."/>
            <person name="Ju M."/>
            <person name="Zhao R."/>
            <person name="Li G."/>
            <person name="Mu C."/>
            <person name="Tian Q."/>
            <person name="Mei H."/>
            <person name="Zhang T."/>
            <person name="Gao T."/>
            <person name="Zhang H."/>
        </authorList>
    </citation>
    <scope>NUCLEOTIDE SEQUENCE</scope>
    <source>
        <strain evidence="1">3651</strain>
    </source>
</reference>
<organism evidence="1 2">
    <name type="scientific">Sesamum alatum</name>
    <dbReference type="NCBI Taxonomy" id="300844"/>
    <lineage>
        <taxon>Eukaryota</taxon>
        <taxon>Viridiplantae</taxon>
        <taxon>Streptophyta</taxon>
        <taxon>Embryophyta</taxon>
        <taxon>Tracheophyta</taxon>
        <taxon>Spermatophyta</taxon>
        <taxon>Magnoliopsida</taxon>
        <taxon>eudicotyledons</taxon>
        <taxon>Gunneridae</taxon>
        <taxon>Pentapetalae</taxon>
        <taxon>asterids</taxon>
        <taxon>lamiids</taxon>
        <taxon>Lamiales</taxon>
        <taxon>Pedaliaceae</taxon>
        <taxon>Sesamum</taxon>
    </lineage>
</organism>
<comment type="caution">
    <text evidence="1">The sequence shown here is derived from an EMBL/GenBank/DDBJ whole genome shotgun (WGS) entry which is preliminary data.</text>
</comment>
<evidence type="ECO:0000313" key="1">
    <source>
        <dbReference type="EMBL" id="KAK4422773.1"/>
    </source>
</evidence>